<protein>
    <submittedName>
        <fullName evidence="3">Transposase</fullName>
    </submittedName>
</protein>
<dbReference type="InterPro" id="IPR036515">
    <property type="entry name" value="Transposase_17_sf"/>
</dbReference>
<dbReference type="EMBL" id="WTUX01000019">
    <property type="protein sequence ID" value="MZR14655.1"/>
    <property type="molecule type" value="Genomic_DNA"/>
</dbReference>
<dbReference type="PANTHER" id="PTHR36966">
    <property type="entry name" value="REP-ASSOCIATED TYROSINE TRANSPOSASE"/>
    <property type="match status" value="1"/>
</dbReference>
<dbReference type="Gene3D" id="3.30.70.1290">
    <property type="entry name" value="Transposase IS200-like"/>
    <property type="match status" value="1"/>
</dbReference>
<dbReference type="GO" id="GO:0043565">
    <property type="term" value="F:sequence-specific DNA binding"/>
    <property type="evidence" value="ECO:0007669"/>
    <property type="project" value="TreeGrafter"/>
</dbReference>
<comment type="caution">
    <text evidence="3">The sequence shown here is derived from an EMBL/GenBank/DDBJ whole genome shotgun (WGS) entry which is preliminary data.</text>
</comment>
<gene>
    <name evidence="3" type="ORF">GQE99_16670</name>
</gene>
<dbReference type="RefSeq" id="WP_161352759.1">
    <property type="nucleotide sequence ID" value="NZ_WTUX01000019.1"/>
</dbReference>
<reference evidence="3 4" key="1">
    <citation type="submission" date="2019-12" db="EMBL/GenBank/DDBJ databases">
        <title>Maritimibacter sp. nov. sp. isolated from sea sand.</title>
        <authorList>
            <person name="Kim J."/>
            <person name="Jeong S.E."/>
            <person name="Jung H.S."/>
            <person name="Jeon C.O."/>
        </authorList>
    </citation>
    <scope>NUCLEOTIDE SEQUENCE [LARGE SCALE GENOMIC DNA]</scope>
    <source>
        <strain evidence="3 4">DP07</strain>
    </source>
</reference>
<dbReference type="NCBIfam" id="NF047646">
    <property type="entry name" value="REP_Tyr_transpos"/>
    <property type="match status" value="1"/>
</dbReference>
<dbReference type="AlphaFoldDB" id="A0A845M3Q3"/>
<feature type="domain" description="Transposase IS200-like" evidence="2">
    <location>
        <begin position="9"/>
        <end position="167"/>
    </location>
</feature>
<evidence type="ECO:0000259" key="2">
    <source>
        <dbReference type="SMART" id="SM01321"/>
    </source>
</evidence>
<dbReference type="SMART" id="SM01321">
    <property type="entry name" value="Y1_Tnp"/>
    <property type="match status" value="1"/>
</dbReference>
<dbReference type="SUPFAM" id="SSF143422">
    <property type="entry name" value="Transposase IS200-like"/>
    <property type="match status" value="1"/>
</dbReference>
<feature type="region of interest" description="Disordered" evidence="1">
    <location>
        <begin position="91"/>
        <end position="115"/>
    </location>
</feature>
<name>A0A845M3Q3_9RHOB</name>
<dbReference type="GO" id="GO:0006313">
    <property type="term" value="P:DNA transposition"/>
    <property type="evidence" value="ECO:0007669"/>
    <property type="project" value="InterPro"/>
</dbReference>
<evidence type="ECO:0000256" key="1">
    <source>
        <dbReference type="SAM" id="MobiDB-lite"/>
    </source>
</evidence>
<proteinExistence type="predicted"/>
<evidence type="ECO:0000313" key="4">
    <source>
        <dbReference type="Proteomes" id="UP000467322"/>
    </source>
</evidence>
<keyword evidence="4" id="KW-1185">Reference proteome</keyword>
<sequence>MSTYLRPRRPGARVFFTVTLATRGGRLLVEEIDRLRAAVARTRAERWFGVEAWVVLPDHMHCIWVMPEGDADYSTRWGAIKARFTRSLREEAVSTPRRPGFSPAEPPKPATPIPTEYPVVHSGRYAGLKPGLRVAKREQAVWQRRFWEHHIRDEADFAAHLRYCWMNPVKHGFVDRPEDWPYSSVHRDARFVPGVDLTS</sequence>
<accession>A0A845M3Q3</accession>
<organism evidence="3 4">
    <name type="scientific">Maritimibacter harenae</name>
    <dbReference type="NCBI Taxonomy" id="2606218"/>
    <lineage>
        <taxon>Bacteria</taxon>
        <taxon>Pseudomonadati</taxon>
        <taxon>Pseudomonadota</taxon>
        <taxon>Alphaproteobacteria</taxon>
        <taxon>Rhodobacterales</taxon>
        <taxon>Roseobacteraceae</taxon>
        <taxon>Maritimibacter</taxon>
    </lineage>
</organism>
<dbReference type="InterPro" id="IPR052715">
    <property type="entry name" value="RAYT_transposase"/>
</dbReference>
<dbReference type="GO" id="GO:0004803">
    <property type="term" value="F:transposase activity"/>
    <property type="evidence" value="ECO:0007669"/>
    <property type="project" value="InterPro"/>
</dbReference>
<evidence type="ECO:0000313" key="3">
    <source>
        <dbReference type="EMBL" id="MZR14655.1"/>
    </source>
</evidence>
<dbReference type="InterPro" id="IPR002686">
    <property type="entry name" value="Transposase_17"/>
</dbReference>
<dbReference type="PANTHER" id="PTHR36966:SF1">
    <property type="entry name" value="REP-ASSOCIATED TYROSINE TRANSPOSASE"/>
    <property type="match status" value="1"/>
</dbReference>
<dbReference type="Proteomes" id="UP000467322">
    <property type="component" value="Unassembled WGS sequence"/>
</dbReference>